<reference evidence="1 2" key="1">
    <citation type="submission" date="2019-12" db="EMBL/GenBank/DDBJ databases">
        <title>Corynebacterium sp. nov., isolated from feces of the Anser Albifrons in China.</title>
        <authorList>
            <person name="Liu Q."/>
        </authorList>
    </citation>
    <scope>NUCLEOTIDE SEQUENCE [LARGE SCALE GENOMIC DNA]</scope>
    <source>
        <strain evidence="1 2">4H37-19</strain>
    </source>
</reference>
<accession>A0A7H0SQB7</accession>
<proteinExistence type="predicted"/>
<dbReference type="Proteomes" id="UP000516320">
    <property type="component" value="Chromosome"/>
</dbReference>
<evidence type="ECO:0000313" key="2">
    <source>
        <dbReference type="Proteomes" id="UP000516320"/>
    </source>
</evidence>
<gene>
    <name evidence="1" type="ORF">GP475_08890</name>
</gene>
<name>A0A7H0SQB7_9CORY</name>
<dbReference type="EMBL" id="CP046884">
    <property type="protein sequence ID" value="QNQ90742.1"/>
    <property type="molecule type" value="Genomic_DNA"/>
</dbReference>
<sequence>MSNRTIDLIENGAQCKPATIGRFIAKLQGDYEYIIEEYQTLIYLGGEEKDIFRQLVEDTGISEELIRALMEEHWQGREQP</sequence>
<organism evidence="1 2">
    <name type="scientific">Corynebacterium poyangense</name>
    <dbReference type="NCBI Taxonomy" id="2684405"/>
    <lineage>
        <taxon>Bacteria</taxon>
        <taxon>Bacillati</taxon>
        <taxon>Actinomycetota</taxon>
        <taxon>Actinomycetes</taxon>
        <taxon>Mycobacteriales</taxon>
        <taxon>Corynebacteriaceae</taxon>
        <taxon>Corynebacterium</taxon>
    </lineage>
</organism>
<evidence type="ECO:0000313" key="1">
    <source>
        <dbReference type="EMBL" id="QNQ90742.1"/>
    </source>
</evidence>
<keyword evidence="2" id="KW-1185">Reference proteome</keyword>
<dbReference type="KEGG" id="cpoy:GP475_08890"/>
<dbReference type="AlphaFoldDB" id="A0A7H0SQB7"/>
<protein>
    <submittedName>
        <fullName evidence="1">Uncharacterized protein</fullName>
    </submittedName>
</protein>
<dbReference type="RefSeq" id="WP_187974056.1">
    <property type="nucleotide sequence ID" value="NZ_CP046884.1"/>
</dbReference>